<evidence type="ECO:0000313" key="1">
    <source>
        <dbReference type="EMBL" id="HEN41103.1"/>
    </source>
</evidence>
<proteinExistence type="predicted"/>
<organism evidence="1">
    <name type="scientific">Geobacter metallireducens</name>
    <dbReference type="NCBI Taxonomy" id="28232"/>
    <lineage>
        <taxon>Bacteria</taxon>
        <taxon>Pseudomonadati</taxon>
        <taxon>Thermodesulfobacteriota</taxon>
        <taxon>Desulfuromonadia</taxon>
        <taxon>Geobacterales</taxon>
        <taxon>Geobacteraceae</taxon>
        <taxon>Geobacter</taxon>
    </lineage>
</organism>
<name>A0A831U2F5_GEOME</name>
<accession>A0A831U2F5</accession>
<dbReference type="EMBL" id="DSOV01000007">
    <property type="protein sequence ID" value="HEN41103.1"/>
    <property type="molecule type" value="Genomic_DNA"/>
</dbReference>
<comment type="caution">
    <text evidence="1">The sequence shown here is derived from an EMBL/GenBank/DDBJ whole genome shotgun (WGS) entry which is preliminary data.</text>
</comment>
<sequence>MKCPNCGSRTSVEIDIHSEGFTAEEFPVKECGECGLVWRVKVVKGKAEIDIIKAGKAKE</sequence>
<gene>
    <name evidence="1" type="ORF">ENQ87_01820</name>
</gene>
<reference evidence="1" key="1">
    <citation type="journal article" date="2020" name="mSystems">
        <title>Genome- and Community-Level Interaction Insights into Carbon Utilization and Element Cycling Functions of Hydrothermarchaeota in Hydrothermal Sediment.</title>
        <authorList>
            <person name="Zhou Z."/>
            <person name="Liu Y."/>
            <person name="Xu W."/>
            <person name="Pan J."/>
            <person name="Luo Z.H."/>
            <person name="Li M."/>
        </authorList>
    </citation>
    <scope>NUCLEOTIDE SEQUENCE [LARGE SCALE GENOMIC DNA]</scope>
    <source>
        <strain evidence="1">SpSt-349</strain>
    </source>
</reference>
<protein>
    <submittedName>
        <fullName evidence="1">Uncharacterized protein</fullName>
    </submittedName>
</protein>
<dbReference type="AlphaFoldDB" id="A0A831U2F5"/>